<feature type="transmembrane region" description="Helical" evidence="14">
    <location>
        <begin position="59"/>
        <end position="78"/>
    </location>
</feature>
<evidence type="ECO:0000256" key="6">
    <source>
        <dbReference type="ARBA" id="ARBA00022723"/>
    </source>
</evidence>
<dbReference type="SUPFAM" id="SSF54292">
    <property type="entry name" value="2Fe-2S ferredoxin-like"/>
    <property type="match status" value="1"/>
</dbReference>
<dbReference type="PROSITE" id="PS00197">
    <property type="entry name" value="2FE2S_FER_1"/>
    <property type="match status" value="1"/>
</dbReference>
<dbReference type="Pfam" id="PF00970">
    <property type="entry name" value="FAD_binding_6"/>
    <property type="match status" value="1"/>
</dbReference>
<evidence type="ECO:0000259" key="16">
    <source>
        <dbReference type="PROSITE" id="PS51384"/>
    </source>
</evidence>
<feature type="domain" description="2Fe-2S ferredoxin-type" evidence="15">
    <location>
        <begin position="516"/>
        <end position="600"/>
    </location>
</feature>
<comment type="cofactor">
    <cofactor evidence="14">
        <name>heme b</name>
        <dbReference type="ChEBI" id="CHEBI:60344"/>
    </cofactor>
    <text evidence="14">Binds 1 heme b (iron(II)-protoporphyrin IX) group per subunit.</text>
</comment>
<sequence>MELSAFIHASREGHRVSEIQFWKLLLMINGLIPLVLLGWDAIQGKTGGNAIGQAIHTTGYVSLLFIMASLAVTPLRMVTGWTTPVAFRRILGLFGFFYAAIHFGIYFGFDRALSLSSTFDEITKRRFLLVGMTALMLMVPLAVTSTNAMINRIGGQRWKLLHRLAYLVGGLAVLHYFMQVKADIRQPLAFAVVLGAFLLMRVPLKKLLQRSRSHTPARPSVKSSATTTGRPRFWTGQLKLARVFHETSLVKTFRFVAPDGNNLPFAFEPGQYLTLKVLIDGKFVSRSYTIASSPSQLGYCEISVKREEQGLVSRYLHDHLHEGDLLSISAPGGKFFFNGRQAKSVVFISGGVGITPLMSMTRYLTDTCWPGEIHFLVVDRSPKDLIFYDELRHLARRFPNLHVAVTLTRSPEMDDWMVPDGWRRGEGRINTSWLRECLQDWPQRQVYLCGPDAMMEATRELLTELGVPADQIFTEAFVSPAAQKEATEILPVESPATPAATSSNQLATHSATSGDYQATLQSSRQTIDLGGYNNLLEAVEAAGLDWPYDCRSGVCGQCRVRLVSGEVVMDVQEALSPQERAQGHILPCQARPCSHLVIEA</sequence>
<keyword evidence="4 14" id="KW-0812">Transmembrane</keyword>
<dbReference type="Pfam" id="PF01794">
    <property type="entry name" value="Ferric_reduct"/>
    <property type="match status" value="1"/>
</dbReference>
<dbReference type="InterPro" id="IPR001433">
    <property type="entry name" value="OxRdtase_FAD/NAD-bd"/>
</dbReference>
<feature type="transmembrane region" description="Helical" evidence="14">
    <location>
        <begin position="90"/>
        <end position="107"/>
    </location>
</feature>
<feature type="transmembrane region" description="Helical" evidence="14">
    <location>
        <begin position="184"/>
        <end position="204"/>
    </location>
</feature>
<comment type="subcellular location">
    <subcellularLocation>
        <location evidence="14">Cell membrane</location>
        <topology evidence="14">Multi-pass membrane protein</topology>
    </subcellularLocation>
    <subcellularLocation>
        <location evidence="2">Membrane</location>
        <topology evidence="2">Multi-pass membrane protein</topology>
    </subcellularLocation>
</comment>
<dbReference type="GO" id="GO:0005886">
    <property type="term" value="C:plasma membrane"/>
    <property type="evidence" value="ECO:0007669"/>
    <property type="project" value="UniProtKB-SubCell"/>
</dbReference>
<keyword evidence="12 14" id="KW-0472">Membrane</keyword>
<evidence type="ECO:0000256" key="3">
    <source>
        <dbReference type="ARBA" id="ARBA00022630"/>
    </source>
</evidence>
<dbReference type="GO" id="GO:0010181">
    <property type="term" value="F:FMN binding"/>
    <property type="evidence" value="ECO:0007669"/>
    <property type="project" value="UniProtKB-UniRule"/>
</dbReference>
<keyword evidence="8 14" id="KW-1133">Transmembrane helix</keyword>
<evidence type="ECO:0000256" key="12">
    <source>
        <dbReference type="ARBA" id="ARBA00023136"/>
    </source>
</evidence>
<dbReference type="PROSITE" id="PS51085">
    <property type="entry name" value="2FE2S_FER_2"/>
    <property type="match status" value="1"/>
</dbReference>
<dbReference type="InterPro" id="IPR008333">
    <property type="entry name" value="Cbr1-like_FAD-bd_dom"/>
</dbReference>
<dbReference type="PANTHER" id="PTHR47354:SF6">
    <property type="entry name" value="NADH OXIDOREDUCTASE HCR"/>
    <property type="match status" value="1"/>
</dbReference>
<gene>
    <name evidence="14" type="primary">msrQ</name>
    <name evidence="17" type="ORF">A6X21_18920</name>
</gene>
<dbReference type="InterPro" id="IPR001041">
    <property type="entry name" value="2Fe-2S_ferredoxin-type"/>
</dbReference>
<dbReference type="InterPro" id="IPR039261">
    <property type="entry name" value="FNR_nucleotide-bd"/>
</dbReference>
<evidence type="ECO:0000256" key="13">
    <source>
        <dbReference type="ARBA" id="ARBA00061434"/>
    </source>
</evidence>
<dbReference type="EMBL" id="LYDR01000055">
    <property type="protein sequence ID" value="ODA33367.1"/>
    <property type="molecule type" value="Genomic_DNA"/>
</dbReference>
<evidence type="ECO:0000313" key="18">
    <source>
        <dbReference type="Proteomes" id="UP000094828"/>
    </source>
</evidence>
<evidence type="ECO:0000256" key="1">
    <source>
        <dbReference type="ARBA" id="ARBA00001974"/>
    </source>
</evidence>
<feature type="transmembrane region" description="Helical" evidence="14">
    <location>
        <begin position="21"/>
        <end position="39"/>
    </location>
</feature>
<evidence type="ECO:0000256" key="10">
    <source>
        <dbReference type="ARBA" id="ARBA00023004"/>
    </source>
</evidence>
<dbReference type="PRINTS" id="PR00410">
    <property type="entry name" value="PHEHYDRXLASE"/>
</dbReference>
<evidence type="ECO:0000256" key="7">
    <source>
        <dbReference type="ARBA" id="ARBA00022827"/>
    </source>
</evidence>
<dbReference type="Pfam" id="PF00111">
    <property type="entry name" value="Fer2"/>
    <property type="match status" value="1"/>
</dbReference>
<dbReference type="GO" id="GO:0030091">
    <property type="term" value="P:protein repair"/>
    <property type="evidence" value="ECO:0007669"/>
    <property type="project" value="UniProtKB-UniRule"/>
</dbReference>
<organism evidence="17 18">
    <name type="scientific">Planctopirus hydrillae</name>
    <dbReference type="NCBI Taxonomy" id="1841610"/>
    <lineage>
        <taxon>Bacteria</taxon>
        <taxon>Pseudomonadati</taxon>
        <taxon>Planctomycetota</taxon>
        <taxon>Planctomycetia</taxon>
        <taxon>Planctomycetales</taxon>
        <taxon>Planctomycetaceae</taxon>
        <taxon>Planctopirus</taxon>
    </lineage>
</organism>
<dbReference type="PANTHER" id="PTHR47354">
    <property type="entry name" value="NADH OXIDOREDUCTASE HCR"/>
    <property type="match status" value="1"/>
</dbReference>
<evidence type="ECO:0000256" key="4">
    <source>
        <dbReference type="ARBA" id="ARBA00022692"/>
    </source>
</evidence>
<evidence type="ECO:0000256" key="8">
    <source>
        <dbReference type="ARBA" id="ARBA00022989"/>
    </source>
</evidence>
<evidence type="ECO:0000256" key="5">
    <source>
        <dbReference type="ARBA" id="ARBA00022714"/>
    </source>
</evidence>
<dbReference type="Pfam" id="PF00175">
    <property type="entry name" value="NAD_binding_1"/>
    <property type="match status" value="1"/>
</dbReference>
<dbReference type="STRING" id="1841610.A6X21_18920"/>
<dbReference type="PRINTS" id="PR00371">
    <property type="entry name" value="FPNCR"/>
</dbReference>
<comment type="caution">
    <text evidence="17">The sequence shown here is derived from an EMBL/GenBank/DDBJ whole genome shotgun (WGS) entry which is preliminary data.</text>
</comment>
<dbReference type="InterPro" id="IPR017927">
    <property type="entry name" value="FAD-bd_FR_type"/>
</dbReference>
<dbReference type="GO" id="GO:0046872">
    <property type="term" value="F:metal ion binding"/>
    <property type="evidence" value="ECO:0007669"/>
    <property type="project" value="UniProtKB-KW"/>
</dbReference>
<dbReference type="SUPFAM" id="SSF63380">
    <property type="entry name" value="Riboflavin synthase domain-like"/>
    <property type="match status" value="1"/>
</dbReference>
<keyword evidence="9" id="KW-0560">Oxidoreductase</keyword>
<evidence type="ECO:0000259" key="15">
    <source>
        <dbReference type="PROSITE" id="PS51085"/>
    </source>
</evidence>
<comment type="cofactor">
    <cofactor evidence="1">
        <name>FAD</name>
        <dbReference type="ChEBI" id="CHEBI:57692"/>
    </cofactor>
</comment>
<keyword evidence="3 14" id="KW-0285">Flavoprotein</keyword>
<keyword evidence="6 14" id="KW-0479">Metal-binding</keyword>
<dbReference type="InterPro" id="IPR006058">
    <property type="entry name" value="2Fe2S_fd_BS"/>
</dbReference>
<keyword evidence="11" id="KW-0411">Iron-sulfur</keyword>
<dbReference type="CDD" id="cd06217">
    <property type="entry name" value="FNR_iron_sulfur_binding_3"/>
    <property type="match status" value="1"/>
</dbReference>
<name>A0A1C3EJE7_9PLAN</name>
<comment type="function">
    <text evidence="14">Part of the MsrPQ system that repairs oxidized cell envelope proteins containing methionine sulfoxide residues (Met-O), using respiratory chain electrons. Thus protects these proteins from oxidative-stress damage caused by reactive species of oxygen and chlorine. MsrPQ is essential for the maintenance of envelope integrity under bleach stress, rescuing a wide series of structurally unrelated cell envelope proteins from methionine oxidation. MsrQ provides electrons for reduction to the reductase catalytic subunit MsrP, using the quinone pool of the respiratory chain.</text>
</comment>
<dbReference type="HAMAP" id="MF_01207">
    <property type="entry name" value="MsrQ"/>
    <property type="match status" value="1"/>
</dbReference>
<feature type="domain" description="FAD-binding FR-type" evidence="16">
    <location>
        <begin position="231"/>
        <end position="338"/>
    </location>
</feature>
<dbReference type="InterPro" id="IPR022837">
    <property type="entry name" value="MsrQ-like"/>
</dbReference>
<dbReference type="Gene3D" id="3.10.20.30">
    <property type="match status" value="1"/>
</dbReference>
<dbReference type="InterPro" id="IPR013130">
    <property type="entry name" value="Fe3_Rdtase_TM_dom"/>
</dbReference>
<dbReference type="InterPro" id="IPR001709">
    <property type="entry name" value="Flavoprot_Pyr_Nucl_cyt_Rdtase"/>
</dbReference>
<evidence type="ECO:0000256" key="2">
    <source>
        <dbReference type="ARBA" id="ARBA00004141"/>
    </source>
</evidence>
<dbReference type="GO" id="GO:0020037">
    <property type="term" value="F:heme binding"/>
    <property type="evidence" value="ECO:0007669"/>
    <property type="project" value="UniProtKB-UniRule"/>
</dbReference>
<keyword evidence="14" id="KW-1003">Cell membrane</keyword>
<dbReference type="Gene3D" id="2.40.30.10">
    <property type="entry name" value="Translation factors"/>
    <property type="match status" value="1"/>
</dbReference>
<dbReference type="OrthoDB" id="9801223at2"/>
<keyword evidence="10 14" id="KW-0408">Iron</keyword>
<evidence type="ECO:0000256" key="11">
    <source>
        <dbReference type="ARBA" id="ARBA00023014"/>
    </source>
</evidence>
<dbReference type="InterPro" id="IPR036010">
    <property type="entry name" value="2Fe-2S_ferredoxin-like_sf"/>
</dbReference>
<keyword evidence="14" id="KW-0813">Transport</keyword>
<dbReference type="PROSITE" id="PS51384">
    <property type="entry name" value="FAD_FR"/>
    <property type="match status" value="1"/>
</dbReference>
<dbReference type="GO" id="GO:0051537">
    <property type="term" value="F:2 iron, 2 sulfur cluster binding"/>
    <property type="evidence" value="ECO:0007669"/>
    <property type="project" value="UniProtKB-KW"/>
</dbReference>
<reference evidence="17 18" key="1">
    <citation type="submission" date="2016-05" db="EMBL/GenBank/DDBJ databases">
        <title>Genomic and physiological characterization of Planctopirus sp. isolated from fresh water lake.</title>
        <authorList>
            <person name="Subhash Y."/>
            <person name="Ramana C."/>
        </authorList>
    </citation>
    <scope>NUCLEOTIDE SEQUENCE [LARGE SCALE GENOMIC DNA]</scope>
    <source>
        <strain evidence="17 18">JC280</strain>
    </source>
</reference>
<dbReference type="GO" id="GO:0009055">
    <property type="term" value="F:electron transfer activity"/>
    <property type="evidence" value="ECO:0007669"/>
    <property type="project" value="UniProtKB-UniRule"/>
</dbReference>
<comment type="similarity">
    <text evidence="13">In the N-terminal section; belongs to the FAD-binding oxidoreductase type 6 family.</text>
</comment>
<dbReference type="CDD" id="cd00207">
    <property type="entry name" value="fer2"/>
    <property type="match status" value="1"/>
</dbReference>
<dbReference type="InterPro" id="IPR012675">
    <property type="entry name" value="Beta-grasp_dom_sf"/>
</dbReference>
<comment type="caution">
    <text evidence="14">Lacks conserved residue(s) required for the propagation of feature annotation.</text>
</comment>
<dbReference type="Gene3D" id="3.40.50.80">
    <property type="entry name" value="Nucleotide-binding domain of ferredoxin-NADP reductase (FNR) module"/>
    <property type="match status" value="1"/>
</dbReference>
<protein>
    <recommendedName>
        <fullName evidence="14">Protein-methionine-sulfoxide reductase heme-binding subunit MsrQ</fullName>
    </recommendedName>
    <alternativeName>
        <fullName evidence="14">Flavocytochrome MsrQ</fullName>
    </alternativeName>
</protein>
<keyword evidence="14" id="KW-0249">Electron transport</keyword>
<keyword evidence="14" id="KW-0349">Heme</keyword>
<evidence type="ECO:0000256" key="14">
    <source>
        <dbReference type="HAMAP-Rule" id="MF_01207"/>
    </source>
</evidence>
<dbReference type="AlphaFoldDB" id="A0A1C3EJE7"/>
<keyword evidence="14" id="KW-0288">FMN</keyword>
<feature type="transmembrane region" description="Helical" evidence="14">
    <location>
        <begin position="127"/>
        <end position="148"/>
    </location>
</feature>
<comment type="cofactor">
    <cofactor evidence="14">
        <name>FMN</name>
        <dbReference type="ChEBI" id="CHEBI:58210"/>
    </cofactor>
    <text evidence="14">Binds 1 FMN per subunit.</text>
</comment>
<accession>A0A1C3EJE7</accession>
<dbReference type="SUPFAM" id="SSF52343">
    <property type="entry name" value="Ferredoxin reductase-like, C-terminal NADP-linked domain"/>
    <property type="match status" value="1"/>
</dbReference>
<dbReference type="InterPro" id="IPR050415">
    <property type="entry name" value="MRET"/>
</dbReference>
<keyword evidence="7" id="KW-0274">FAD</keyword>
<dbReference type="Proteomes" id="UP000094828">
    <property type="component" value="Unassembled WGS sequence"/>
</dbReference>
<dbReference type="InterPro" id="IPR017938">
    <property type="entry name" value="Riboflavin_synthase-like_b-brl"/>
</dbReference>
<evidence type="ECO:0000256" key="9">
    <source>
        <dbReference type="ARBA" id="ARBA00023002"/>
    </source>
</evidence>
<proteinExistence type="inferred from homology"/>
<dbReference type="GO" id="GO:0016491">
    <property type="term" value="F:oxidoreductase activity"/>
    <property type="evidence" value="ECO:0007669"/>
    <property type="project" value="UniProtKB-KW"/>
</dbReference>
<comment type="subunit">
    <text evidence="14">Heterodimer of a catalytic subunit (MsrP) and a heme-binding subunit (MsrQ).</text>
</comment>
<keyword evidence="5" id="KW-0001">2Fe-2S</keyword>
<evidence type="ECO:0000313" key="17">
    <source>
        <dbReference type="EMBL" id="ODA33367.1"/>
    </source>
</evidence>
<comment type="similarity">
    <text evidence="14">Belongs to the MsrQ family.</text>
</comment>
<keyword evidence="18" id="KW-1185">Reference proteome</keyword>